<dbReference type="EMBL" id="JADNRY010000168">
    <property type="protein sequence ID" value="KAF9062582.1"/>
    <property type="molecule type" value="Genomic_DNA"/>
</dbReference>
<sequence>MPPIRTRRTCHPILWKYPEIHDTFLPYSSRSKHGEHLMRIREFIDPDVLHRLVKKLSSKPPEPVRNFDDGLCGALLQQTHQFVASPNCDFIPEPPLGSTHDLYWRNDARYANDDPICWPQPYNANYPFLAAVPKRPETGDQTMWFNLRESDMEFTQQGLQRSEGVLKKELVDNLRRKLESQEPHIKAFLEHKSSALLPELQQNIALCLNHISRTSSSLYDLQCGLMEVQRGWLMIQAYLDFKRDFSRRGLAGKPSPVDHTRMGCFVWNDQDAGLCFAAGLPLQLPVSPSIETTPAKPPYPPIITSQAGSDEKFGAIRRASINCFEHIHAFQNDHLPGLYSSSFVMGRSHIVALAYSIPSGALIQAPPTAASGSATTKNISKNKPNHSEVRYRKAGANPPKNQRDVFGDFPHESPFSPTPICTWLGVNKLIARERIALCPKLLPVPDPGLFFGLETKARQATFLSMWRHFRPAWLQKLAMGASPLSIDMWRKILAYPFLKASQISQSKQAQTAQDARTIIEDVIRKYTPLLPSPVQTFDATEGRQLMRELCIMNFQYELSYVDSLNDKSKPIPSRNISVDELETLTAAHQCNRRILINKVLGVHTAQLEPPPNENRGIAAMEWKARYTALKSLWSLLNSWPATKHILWRCGIEMDLFRIGRHWEGVGTHLNRILCPERL</sequence>
<dbReference type="AlphaFoldDB" id="A0A9P5U1L3"/>
<comment type="caution">
    <text evidence="1">The sequence shown here is derived from an EMBL/GenBank/DDBJ whole genome shotgun (WGS) entry which is preliminary data.</text>
</comment>
<dbReference type="Proteomes" id="UP000772434">
    <property type="component" value="Unassembled WGS sequence"/>
</dbReference>
<reference evidence="1" key="1">
    <citation type="submission" date="2020-11" db="EMBL/GenBank/DDBJ databases">
        <authorList>
            <consortium name="DOE Joint Genome Institute"/>
            <person name="Ahrendt S."/>
            <person name="Riley R."/>
            <person name="Andreopoulos W."/>
            <person name="Labutti K."/>
            <person name="Pangilinan J."/>
            <person name="Ruiz-Duenas F.J."/>
            <person name="Barrasa J.M."/>
            <person name="Sanchez-Garcia M."/>
            <person name="Camarero S."/>
            <person name="Miyauchi S."/>
            <person name="Serrano A."/>
            <person name="Linde D."/>
            <person name="Babiker R."/>
            <person name="Drula E."/>
            <person name="Ayuso-Fernandez I."/>
            <person name="Pacheco R."/>
            <person name="Padilla G."/>
            <person name="Ferreira P."/>
            <person name="Barriuso J."/>
            <person name="Kellner H."/>
            <person name="Castanera R."/>
            <person name="Alfaro M."/>
            <person name="Ramirez L."/>
            <person name="Pisabarro A.G."/>
            <person name="Kuo A."/>
            <person name="Tritt A."/>
            <person name="Lipzen A."/>
            <person name="He G."/>
            <person name="Yan M."/>
            <person name="Ng V."/>
            <person name="Cullen D."/>
            <person name="Martin F."/>
            <person name="Rosso M.-N."/>
            <person name="Henrissat B."/>
            <person name="Hibbett D."/>
            <person name="Martinez A.T."/>
            <person name="Grigoriev I.V."/>
        </authorList>
    </citation>
    <scope>NUCLEOTIDE SEQUENCE</scope>
    <source>
        <strain evidence="1">AH 40177</strain>
    </source>
</reference>
<evidence type="ECO:0000313" key="2">
    <source>
        <dbReference type="Proteomes" id="UP000772434"/>
    </source>
</evidence>
<protein>
    <submittedName>
        <fullName evidence="1">Uncharacterized protein</fullName>
    </submittedName>
</protein>
<accession>A0A9P5U1L3</accession>
<evidence type="ECO:0000313" key="1">
    <source>
        <dbReference type="EMBL" id="KAF9062582.1"/>
    </source>
</evidence>
<dbReference type="OrthoDB" id="2634326at2759"/>
<proteinExistence type="predicted"/>
<gene>
    <name evidence="1" type="ORF">BDP27DRAFT_1427790</name>
</gene>
<name>A0A9P5U1L3_9AGAR</name>
<keyword evidence="2" id="KW-1185">Reference proteome</keyword>
<organism evidence="1 2">
    <name type="scientific">Rhodocollybia butyracea</name>
    <dbReference type="NCBI Taxonomy" id="206335"/>
    <lineage>
        <taxon>Eukaryota</taxon>
        <taxon>Fungi</taxon>
        <taxon>Dikarya</taxon>
        <taxon>Basidiomycota</taxon>
        <taxon>Agaricomycotina</taxon>
        <taxon>Agaricomycetes</taxon>
        <taxon>Agaricomycetidae</taxon>
        <taxon>Agaricales</taxon>
        <taxon>Marasmiineae</taxon>
        <taxon>Omphalotaceae</taxon>
        <taxon>Rhodocollybia</taxon>
    </lineage>
</organism>